<dbReference type="InterPro" id="IPR007037">
    <property type="entry name" value="SIP_rossman_dom"/>
</dbReference>
<proteinExistence type="inferred from homology"/>
<dbReference type="InterPro" id="IPR013113">
    <property type="entry name" value="SIP_FAD-bd"/>
</dbReference>
<dbReference type="Gene3D" id="3.40.50.80">
    <property type="entry name" value="Nucleotide-binding domain of ferredoxin-NADP reductase (FNR) module"/>
    <property type="match status" value="1"/>
</dbReference>
<dbReference type="PROSITE" id="PS51384">
    <property type="entry name" value="FAD_FR"/>
    <property type="match status" value="1"/>
</dbReference>
<dbReference type="CDD" id="cd06193">
    <property type="entry name" value="siderophore_interacting"/>
    <property type="match status" value="1"/>
</dbReference>
<dbReference type="SUPFAM" id="SSF63380">
    <property type="entry name" value="Riboflavin synthase domain-like"/>
    <property type="match status" value="1"/>
</dbReference>
<dbReference type="Pfam" id="PF04954">
    <property type="entry name" value="SIP"/>
    <property type="match status" value="1"/>
</dbReference>
<dbReference type="AlphaFoldDB" id="A0A4Q2SZK8"/>
<dbReference type="OrthoDB" id="9814826at2"/>
<dbReference type="EMBL" id="SDVB01000253">
    <property type="protein sequence ID" value="RYC09808.1"/>
    <property type="molecule type" value="Genomic_DNA"/>
</dbReference>
<dbReference type="PANTHER" id="PTHR30157:SF0">
    <property type="entry name" value="NADPH-DEPENDENT FERRIC-CHELATE REDUCTASE"/>
    <property type="match status" value="1"/>
</dbReference>
<evidence type="ECO:0000256" key="1">
    <source>
        <dbReference type="ARBA" id="ARBA00035644"/>
    </source>
</evidence>
<accession>A0A4Q2SZK8</accession>
<comment type="similarity">
    <text evidence="1">Belongs to the SIP oxidoreductase family.</text>
</comment>
<reference evidence="3 4" key="1">
    <citation type="submission" date="2019-01" db="EMBL/GenBank/DDBJ databases">
        <authorList>
            <person name="Deng T."/>
        </authorList>
    </citation>
    <scope>NUCLEOTIDE SEQUENCE [LARGE SCALE GENOMIC DNA]</scope>
    <source>
        <strain evidence="3 4">F8825</strain>
    </source>
</reference>
<sequence length="359" mass="38968">MSSLEACAVIEGDAASAAIERLLNDDEAESVVRTGGDHAVLHSPYGMVTLALEAERLLIKATASDETNLAYLKMGLAGRLVSAPGTGAVLRWTGNGSGDVVPVFFRELRVISSVRVGPHIQRLRFASERLERFATGGLHVRLLIPREGRKPVWPWVGEDGLLVWPRGEDALTVRVYTIRAIDVEAGWVEVDFVLHPGFDTPAARFAEHARPGDVIGMIGPGGGDVPETANMLLLGDDTAVPAIARILKELRPGTRADVVIEVDGPEDVQPLAVAEGSVRWLFRDGRAPGTTGLLSGHLGHIDAAALPDDIFVWAGCEFSDFREIRQILRKRWGLPRERQLVVPYWRRGSAGDEARHEAA</sequence>
<dbReference type="InterPro" id="IPR039374">
    <property type="entry name" value="SIP_fam"/>
</dbReference>
<evidence type="ECO:0000313" key="4">
    <source>
        <dbReference type="Proteomes" id="UP000291088"/>
    </source>
</evidence>
<dbReference type="PANTHER" id="PTHR30157">
    <property type="entry name" value="FERRIC REDUCTASE, NADPH-DEPENDENT"/>
    <property type="match status" value="1"/>
</dbReference>
<name>A0A4Q2SZK8_9HYPH</name>
<dbReference type="GO" id="GO:0016491">
    <property type="term" value="F:oxidoreductase activity"/>
    <property type="evidence" value="ECO:0007669"/>
    <property type="project" value="InterPro"/>
</dbReference>
<gene>
    <name evidence="3" type="ORF">EUU22_17105</name>
</gene>
<feature type="domain" description="FAD-binding FR-type" evidence="2">
    <location>
        <begin position="103"/>
        <end position="227"/>
    </location>
</feature>
<dbReference type="Pfam" id="PF08021">
    <property type="entry name" value="FAD_binding_9"/>
    <property type="match status" value="1"/>
</dbReference>
<dbReference type="Proteomes" id="UP000291088">
    <property type="component" value="Unassembled WGS sequence"/>
</dbReference>
<dbReference type="InterPro" id="IPR039261">
    <property type="entry name" value="FNR_nucleotide-bd"/>
</dbReference>
<keyword evidence="4" id="KW-1185">Reference proteome</keyword>
<dbReference type="Gene3D" id="2.40.30.10">
    <property type="entry name" value="Translation factors"/>
    <property type="match status" value="1"/>
</dbReference>
<evidence type="ECO:0000313" key="3">
    <source>
        <dbReference type="EMBL" id="RYC09808.1"/>
    </source>
</evidence>
<organism evidence="3 4">
    <name type="scientific">Ciceribacter ferrooxidans</name>
    <dbReference type="NCBI Taxonomy" id="2509717"/>
    <lineage>
        <taxon>Bacteria</taxon>
        <taxon>Pseudomonadati</taxon>
        <taxon>Pseudomonadota</taxon>
        <taxon>Alphaproteobacteria</taxon>
        <taxon>Hyphomicrobiales</taxon>
        <taxon>Rhizobiaceae</taxon>
        <taxon>Ciceribacter</taxon>
    </lineage>
</organism>
<evidence type="ECO:0000259" key="2">
    <source>
        <dbReference type="PROSITE" id="PS51384"/>
    </source>
</evidence>
<dbReference type="InterPro" id="IPR017927">
    <property type="entry name" value="FAD-bd_FR_type"/>
</dbReference>
<protein>
    <submittedName>
        <fullName evidence="3">Siderophore-interacting protein</fullName>
    </submittedName>
</protein>
<dbReference type="RefSeq" id="WP_129333213.1">
    <property type="nucleotide sequence ID" value="NZ_SDVB01000253.1"/>
</dbReference>
<dbReference type="InterPro" id="IPR017938">
    <property type="entry name" value="Riboflavin_synthase-like_b-brl"/>
</dbReference>
<comment type="caution">
    <text evidence="3">The sequence shown here is derived from an EMBL/GenBank/DDBJ whole genome shotgun (WGS) entry which is preliminary data.</text>
</comment>